<proteinExistence type="predicted"/>
<sequence length="88" mass="9108">MKTTVPPTVARTLALHYLPAFLWVAQEPGPVWSAVPGNSSRSRVQAVGTATEVGGDKFVAWSSTDALLMGGATTTAPAGCFIKVHTAP</sequence>
<dbReference type="Proteomes" id="UP000317646">
    <property type="component" value="Unassembled WGS sequence"/>
</dbReference>
<dbReference type="EMBL" id="RCYZ01000002">
    <property type="protein sequence ID" value="TPG67104.1"/>
    <property type="molecule type" value="Genomic_DNA"/>
</dbReference>
<protein>
    <submittedName>
        <fullName evidence="1">Uncharacterized protein</fullName>
    </submittedName>
</protein>
<accession>A0A502GZ25</accession>
<name>A0A502GZ25_9BACT</name>
<dbReference type="OrthoDB" id="886272at2"/>
<keyword evidence="2" id="KW-1185">Reference proteome</keyword>
<evidence type="ECO:0000313" key="2">
    <source>
        <dbReference type="Proteomes" id="UP000317646"/>
    </source>
</evidence>
<gene>
    <name evidence="1" type="ORF">EAH73_05035</name>
</gene>
<dbReference type="RefSeq" id="WP_140465412.1">
    <property type="nucleotide sequence ID" value="NZ_RCYZ01000002.1"/>
</dbReference>
<dbReference type="AlphaFoldDB" id="A0A502GZ25"/>
<evidence type="ECO:0000313" key="1">
    <source>
        <dbReference type="EMBL" id="TPG67104.1"/>
    </source>
</evidence>
<reference evidence="1 2" key="1">
    <citation type="journal article" date="2019" name="Environ. Microbiol.">
        <title>Species interactions and distinct microbial communities in high Arctic permafrost affected cryosols are associated with the CH4 and CO2 gas fluxes.</title>
        <authorList>
            <person name="Altshuler I."/>
            <person name="Hamel J."/>
            <person name="Turney S."/>
            <person name="Magnuson E."/>
            <person name="Levesque R."/>
            <person name="Greer C."/>
            <person name="Whyte L.G."/>
        </authorList>
    </citation>
    <scope>NUCLEOTIDE SEQUENCE [LARGE SCALE GENOMIC DNA]</scope>
    <source>
        <strain evidence="1 2">S9.2P</strain>
    </source>
</reference>
<comment type="caution">
    <text evidence="1">The sequence shown here is derived from an EMBL/GenBank/DDBJ whole genome shotgun (WGS) entry which is preliminary data.</text>
</comment>
<organism evidence="1 2">
    <name type="scientific">Hymenobacter nivis</name>
    <dbReference type="NCBI Taxonomy" id="1850093"/>
    <lineage>
        <taxon>Bacteria</taxon>
        <taxon>Pseudomonadati</taxon>
        <taxon>Bacteroidota</taxon>
        <taxon>Cytophagia</taxon>
        <taxon>Cytophagales</taxon>
        <taxon>Hymenobacteraceae</taxon>
        <taxon>Hymenobacter</taxon>
    </lineage>
</organism>